<sequence length="102" mass="11253">MGHEEIPPKPTYMADGTTRTEAIGKQVIHFRKASAKTLADAGQKTGAVFQALRYMGKDRIDDRVIAMLATALDGNDRNLLAKQSKHVPAYMHTVVQQIVIYA</sequence>
<protein>
    <submittedName>
        <fullName evidence="1">Uncharacterized protein</fullName>
    </submittedName>
</protein>
<dbReference type="EMBL" id="BNAP01000034">
    <property type="protein sequence ID" value="GHH02762.1"/>
    <property type="molecule type" value="Genomic_DNA"/>
</dbReference>
<dbReference type="RefSeq" id="WP_028095153.1">
    <property type="nucleotide sequence ID" value="NZ_BNAP01000034.1"/>
</dbReference>
<evidence type="ECO:0000313" key="2">
    <source>
        <dbReference type="Proteomes" id="UP000611500"/>
    </source>
</evidence>
<dbReference type="InterPro" id="IPR045738">
    <property type="entry name" value="DUF6088"/>
</dbReference>
<proteinExistence type="predicted"/>
<organism evidence="1 2">
    <name type="scientific">Pseudodonghicola xiamenensis</name>
    <dbReference type="NCBI Taxonomy" id="337702"/>
    <lineage>
        <taxon>Bacteria</taxon>
        <taxon>Pseudomonadati</taxon>
        <taxon>Pseudomonadota</taxon>
        <taxon>Alphaproteobacteria</taxon>
        <taxon>Rhodobacterales</taxon>
        <taxon>Paracoccaceae</taxon>
        <taxon>Pseudodonghicola</taxon>
    </lineage>
</organism>
<keyword evidence="2" id="KW-1185">Reference proteome</keyword>
<dbReference type="Proteomes" id="UP000611500">
    <property type="component" value="Unassembled WGS sequence"/>
</dbReference>
<evidence type="ECO:0000313" key="1">
    <source>
        <dbReference type="EMBL" id="GHH02762.1"/>
    </source>
</evidence>
<dbReference type="AlphaFoldDB" id="A0A8J3H9H4"/>
<accession>A0A8J3H9H4</accession>
<reference evidence="1" key="1">
    <citation type="journal article" date="2014" name="Int. J. Syst. Evol. Microbiol.">
        <title>Complete genome sequence of Corynebacterium casei LMG S-19264T (=DSM 44701T), isolated from a smear-ripened cheese.</title>
        <authorList>
            <consortium name="US DOE Joint Genome Institute (JGI-PGF)"/>
            <person name="Walter F."/>
            <person name="Albersmeier A."/>
            <person name="Kalinowski J."/>
            <person name="Ruckert C."/>
        </authorList>
    </citation>
    <scope>NUCLEOTIDE SEQUENCE</scope>
    <source>
        <strain evidence="1">CGMCC 1.7081</strain>
    </source>
</reference>
<name>A0A8J3H9H4_9RHOB</name>
<gene>
    <name evidence="1" type="ORF">GCM10010961_40600</name>
</gene>
<dbReference type="Pfam" id="PF19570">
    <property type="entry name" value="DUF6088"/>
    <property type="match status" value="1"/>
</dbReference>
<reference evidence="1" key="2">
    <citation type="submission" date="2020-09" db="EMBL/GenBank/DDBJ databases">
        <authorList>
            <person name="Sun Q."/>
            <person name="Zhou Y."/>
        </authorList>
    </citation>
    <scope>NUCLEOTIDE SEQUENCE</scope>
    <source>
        <strain evidence="1">CGMCC 1.7081</strain>
    </source>
</reference>
<comment type="caution">
    <text evidence="1">The sequence shown here is derived from an EMBL/GenBank/DDBJ whole genome shotgun (WGS) entry which is preliminary data.</text>
</comment>